<comment type="caution">
    <text evidence="6">Lacks conserved residue(s) required for the propagation of feature annotation.</text>
</comment>
<feature type="domain" description="PAS" evidence="10">
    <location>
        <begin position="116"/>
        <end position="186"/>
    </location>
</feature>
<dbReference type="GO" id="GO:0006355">
    <property type="term" value="P:regulation of DNA-templated transcription"/>
    <property type="evidence" value="ECO:0007669"/>
    <property type="project" value="InterPro"/>
</dbReference>
<dbReference type="Pfam" id="PF13426">
    <property type="entry name" value="PAS_9"/>
    <property type="match status" value="1"/>
</dbReference>
<protein>
    <recommendedName>
        <fullName evidence="2">histidine kinase</fullName>
        <ecNumber evidence="2">2.7.13.3</ecNumber>
    </recommendedName>
</protein>
<dbReference type="Gene3D" id="3.30.565.10">
    <property type="entry name" value="Histidine kinase-like ATPase, C-terminal domain"/>
    <property type="match status" value="1"/>
</dbReference>
<evidence type="ECO:0000256" key="4">
    <source>
        <dbReference type="ARBA" id="ARBA00022679"/>
    </source>
</evidence>
<dbReference type="InterPro" id="IPR036890">
    <property type="entry name" value="HATPase_C_sf"/>
</dbReference>
<feature type="domain" description="Histidine kinase" evidence="8">
    <location>
        <begin position="845"/>
        <end position="943"/>
    </location>
</feature>
<evidence type="ECO:0000256" key="6">
    <source>
        <dbReference type="PROSITE-ProRule" id="PRU00169"/>
    </source>
</evidence>
<evidence type="ECO:0000259" key="8">
    <source>
        <dbReference type="PROSITE" id="PS50109"/>
    </source>
</evidence>
<comment type="catalytic activity">
    <reaction evidence="1">
        <text>ATP + protein L-histidine = ADP + protein N-phospho-L-histidine.</text>
        <dbReference type="EC" id="2.7.13.3"/>
    </reaction>
</comment>
<dbReference type="InterPro" id="IPR000014">
    <property type="entry name" value="PAS"/>
</dbReference>
<evidence type="ECO:0000259" key="11">
    <source>
        <dbReference type="PROSITE" id="PS50113"/>
    </source>
</evidence>
<dbReference type="InterPro" id="IPR013656">
    <property type="entry name" value="PAS_4"/>
</dbReference>
<feature type="domain" description="PAS" evidence="10">
    <location>
        <begin position="487"/>
        <end position="535"/>
    </location>
</feature>
<accession>A0A2V2N3N6</accession>
<comment type="caution">
    <text evidence="12">The sequence shown here is derived from an EMBL/GenBank/DDBJ whole genome shotgun (WGS) entry which is preliminary data.</text>
</comment>
<dbReference type="Pfam" id="PF02518">
    <property type="entry name" value="HATPase_c"/>
    <property type="match status" value="1"/>
</dbReference>
<dbReference type="Pfam" id="PF00989">
    <property type="entry name" value="PAS"/>
    <property type="match status" value="1"/>
</dbReference>
<dbReference type="CDD" id="cd00075">
    <property type="entry name" value="HATPase"/>
    <property type="match status" value="1"/>
</dbReference>
<evidence type="ECO:0000259" key="9">
    <source>
        <dbReference type="PROSITE" id="PS50110"/>
    </source>
</evidence>
<evidence type="ECO:0000256" key="1">
    <source>
        <dbReference type="ARBA" id="ARBA00000085"/>
    </source>
</evidence>
<dbReference type="Pfam" id="PF00072">
    <property type="entry name" value="Response_reg"/>
    <property type="match status" value="1"/>
</dbReference>
<evidence type="ECO:0000313" key="13">
    <source>
        <dbReference type="Proteomes" id="UP000245934"/>
    </source>
</evidence>
<dbReference type="GO" id="GO:0004673">
    <property type="term" value="F:protein histidine kinase activity"/>
    <property type="evidence" value="ECO:0007669"/>
    <property type="project" value="UniProtKB-EC"/>
</dbReference>
<feature type="domain" description="PAS" evidence="10">
    <location>
        <begin position="365"/>
        <end position="435"/>
    </location>
</feature>
<dbReference type="NCBIfam" id="TIGR00229">
    <property type="entry name" value="sensory_box"/>
    <property type="match status" value="5"/>
</dbReference>
<evidence type="ECO:0000313" key="12">
    <source>
        <dbReference type="EMBL" id="PWR74772.1"/>
    </source>
</evidence>
<dbReference type="SUPFAM" id="SSF55874">
    <property type="entry name" value="ATPase domain of HSP90 chaperone/DNA topoisomerase II/histidine kinase"/>
    <property type="match status" value="1"/>
</dbReference>
<dbReference type="InterPro" id="IPR000700">
    <property type="entry name" value="PAS-assoc_C"/>
</dbReference>
<keyword evidence="5" id="KW-0418">Kinase</keyword>
<evidence type="ECO:0000259" key="10">
    <source>
        <dbReference type="PROSITE" id="PS50112"/>
    </source>
</evidence>
<dbReference type="InterPro" id="IPR003594">
    <property type="entry name" value="HATPase_dom"/>
</dbReference>
<dbReference type="OrthoDB" id="3369at2157"/>
<feature type="domain" description="Response regulatory" evidence="9">
    <location>
        <begin position="1"/>
        <end position="100"/>
    </location>
</feature>
<dbReference type="PRINTS" id="PR00344">
    <property type="entry name" value="BCTRLSENSOR"/>
</dbReference>
<evidence type="ECO:0000256" key="3">
    <source>
        <dbReference type="ARBA" id="ARBA00022553"/>
    </source>
</evidence>
<keyword evidence="4" id="KW-0808">Transferase</keyword>
<dbReference type="EC" id="2.7.13.3" evidence="2"/>
<dbReference type="PROSITE" id="PS50109">
    <property type="entry name" value="HIS_KIN"/>
    <property type="match status" value="1"/>
</dbReference>
<dbReference type="InterPro" id="IPR004358">
    <property type="entry name" value="Sig_transdc_His_kin-like_C"/>
</dbReference>
<dbReference type="PANTHER" id="PTHR43304:SF1">
    <property type="entry name" value="PAC DOMAIN-CONTAINING PROTEIN"/>
    <property type="match status" value="1"/>
</dbReference>
<gene>
    <name evidence="12" type="ORF">DLD82_07695</name>
</gene>
<dbReference type="InterPro" id="IPR035965">
    <property type="entry name" value="PAS-like_dom_sf"/>
</dbReference>
<dbReference type="InterPro" id="IPR011006">
    <property type="entry name" value="CheY-like_superfamily"/>
</dbReference>
<dbReference type="SUPFAM" id="SSF55785">
    <property type="entry name" value="PYP-like sensor domain (PAS domain)"/>
    <property type="match status" value="5"/>
</dbReference>
<feature type="domain" description="PAC" evidence="11">
    <location>
        <begin position="562"/>
        <end position="612"/>
    </location>
</feature>
<feature type="coiled-coil region" evidence="7">
    <location>
        <begin position="596"/>
        <end position="623"/>
    </location>
</feature>
<feature type="domain" description="PAS" evidence="10">
    <location>
        <begin position="613"/>
        <end position="682"/>
    </location>
</feature>
<evidence type="ECO:0000256" key="7">
    <source>
        <dbReference type="SAM" id="Coils"/>
    </source>
</evidence>
<dbReference type="PANTHER" id="PTHR43304">
    <property type="entry name" value="PHYTOCHROME-LIKE PROTEIN CPH1"/>
    <property type="match status" value="1"/>
</dbReference>
<dbReference type="Proteomes" id="UP000245934">
    <property type="component" value="Unassembled WGS sequence"/>
</dbReference>
<evidence type="ECO:0000256" key="5">
    <source>
        <dbReference type="ARBA" id="ARBA00022777"/>
    </source>
</evidence>
<dbReference type="InterPro" id="IPR001789">
    <property type="entry name" value="Sig_transdc_resp-reg_receiver"/>
</dbReference>
<dbReference type="EMBL" id="QGMZ01000015">
    <property type="protein sequence ID" value="PWR74772.1"/>
    <property type="molecule type" value="Genomic_DNA"/>
</dbReference>
<dbReference type="PROSITE" id="PS50113">
    <property type="entry name" value="PAC"/>
    <property type="match status" value="1"/>
</dbReference>
<dbReference type="Gene3D" id="3.30.450.20">
    <property type="entry name" value="PAS domain"/>
    <property type="match status" value="5"/>
</dbReference>
<dbReference type="SUPFAM" id="SSF52172">
    <property type="entry name" value="CheY-like"/>
    <property type="match status" value="1"/>
</dbReference>
<dbReference type="CDD" id="cd00130">
    <property type="entry name" value="PAS"/>
    <property type="match status" value="3"/>
</dbReference>
<reference evidence="12 13" key="1">
    <citation type="submission" date="2018-05" db="EMBL/GenBank/DDBJ databases">
        <title>Draft genome of Methanospirillum stamsii Pt1.</title>
        <authorList>
            <person name="Dueholm M.S."/>
            <person name="Nielsen P.H."/>
            <person name="Bakmann L.F."/>
            <person name="Otzen D.E."/>
        </authorList>
    </citation>
    <scope>NUCLEOTIDE SEQUENCE [LARGE SCALE GENOMIC DNA]</scope>
    <source>
        <strain evidence="12 13">Pt1</strain>
    </source>
</reference>
<dbReference type="CDD" id="cd00156">
    <property type="entry name" value="REC"/>
    <property type="match status" value="1"/>
</dbReference>
<dbReference type="PROSITE" id="PS50110">
    <property type="entry name" value="RESPONSE_REGULATORY"/>
    <property type="match status" value="1"/>
</dbReference>
<dbReference type="GO" id="GO:0000160">
    <property type="term" value="P:phosphorelay signal transduction system"/>
    <property type="evidence" value="ECO:0007669"/>
    <property type="project" value="InterPro"/>
</dbReference>
<evidence type="ECO:0000256" key="2">
    <source>
        <dbReference type="ARBA" id="ARBA00012438"/>
    </source>
</evidence>
<dbReference type="InterPro" id="IPR013767">
    <property type="entry name" value="PAS_fold"/>
</dbReference>
<keyword evidence="13" id="KW-1185">Reference proteome</keyword>
<keyword evidence="7" id="KW-0175">Coiled coil</keyword>
<dbReference type="InterPro" id="IPR052162">
    <property type="entry name" value="Sensor_kinase/Photoreceptor"/>
</dbReference>
<dbReference type="PROSITE" id="PS50112">
    <property type="entry name" value="PAS"/>
    <property type="match status" value="4"/>
</dbReference>
<proteinExistence type="predicted"/>
<dbReference type="Gene3D" id="3.40.50.2300">
    <property type="match status" value="1"/>
</dbReference>
<organism evidence="12 13">
    <name type="scientific">Methanospirillum stamsii</name>
    <dbReference type="NCBI Taxonomy" id="1277351"/>
    <lineage>
        <taxon>Archaea</taxon>
        <taxon>Methanobacteriati</taxon>
        <taxon>Methanobacteriota</taxon>
        <taxon>Stenosarchaea group</taxon>
        <taxon>Methanomicrobia</taxon>
        <taxon>Methanomicrobiales</taxon>
        <taxon>Methanospirillaceae</taxon>
        <taxon>Methanospirillum</taxon>
    </lineage>
</organism>
<dbReference type="AlphaFoldDB" id="A0A2V2N3N6"/>
<dbReference type="InterPro" id="IPR001610">
    <property type="entry name" value="PAC"/>
</dbReference>
<dbReference type="SMART" id="SM00387">
    <property type="entry name" value="HATPase_c"/>
    <property type="match status" value="1"/>
</dbReference>
<dbReference type="SMART" id="SM00091">
    <property type="entry name" value="PAS"/>
    <property type="match status" value="5"/>
</dbReference>
<dbReference type="Pfam" id="PF08448">
    <property type="entry name" value="PAS_4"/>
    <property type="match status" value="3"/>
</dbReference>
<keyword evidence="3" id="KW-0597">Phosphoprotein</keyword>
<dbReference type="InterPro" id="IPR005467">
    <property type="entry name" value="His_kinase_dom"/>
</dbReference>
<name>A0A2V2N3N6_9EURY</name>
<sequence>MFSENGAKLSVSGASDIKDAITKLQVNHYDVVVGNFDLGKENGLDFIARVKKQIQYSPVTIFIGEQAPSVVKEAIKSGIDYFFLTNDENDLELVRLNTFIRQTVKNKQAEESLHYADTNFRTIVEATDDSIYMIDRHYRYLFINSPHQKRLGIFGEDYESKLYKDLHTEDETRRFINSMNQVITNNDYFYEEYEKDGRYYSRKFIPVRYQTSQQTLAVTVVSIDITDRVRLEDEISRGTSLVTATFESTSDGIFVVDRSGKIINYNQKFLDMWFIPETVIEERDEEVLLAFIEDQLEDRKTFIEKLNYLKAHPDKEAFDVLEFRDGRIFERNTLPQRIGGTIIGRVWSFRDVTEQRKTLSSLQVTQANYRSVVESTGDSIFMVDSDGCYLFMNSYHKSKLGDIAERYLENRMRVMLPPGEETRFDQAVERVLSTKRQVQDEFRWMTKDYIRRFTPVSEENTNEVRAVTVVLTDISDWKAAEQEVKNNEERLKILFDLAPEAYLLTDIKGTFIESNRAATDLTGFTPDDLRGRNIFTMGLIGSMHITKTAVLFAKNALGKPTGPDEVHISRKDGKILYAEVMTYPIRIRTQNLVMTIARDITERKAAEEALKQREEQYRLLVNNAGEAVFVIRETRIIFANPKSSIIFGYDQEQLINSSLLDIVHSDDQEEFLVLLQRAMQGEQIHAGISVRGYTASGELRWLEVGMAEIVWQNKSSVLLLCMDVTKQKIAQDALVQSNRKLNLLSSITRHDVLNQITILLAYLDLLKKKNKDPELEPFIGKQVEATQAIRSQIVFTKEYQDVGVKEPQWQNLGSTIAAASEYSRTEFVSWDNRLNSIDIYADPLLEKVFSNLISNSVMHGESVNEIRFFTEEKSSGLTLVYEDNGIGIPDKDKKKIFHHGFGKNTGFGLFLSREILSITGLSITETGKEGKGVRFEIFIPRNLYRLM</sequence>
<dbReference type="SMART" id="SM00086">
    <property type="entry name" value="PAC"/>
    <property type="match status" value="2"/>
</dbReference>